<proteinExistence type="predicted"/>
<accession>A0A0E9TAV0</accession>
<dbReference type="EMBL" id="GBXM01056011">
    <property type="protein sequence ID" value="JAH52566.1"/>
    <property type="molecule type" value="Transcribed_RNA"/>
</dbReference>
<organism evidence="1">
    <name type="scientific">Anguilla anguilla</name>
    <name type="common">European freshwater eel</name>
    <name type="synonym">Muraena anguilla</name>
    <dbReference type="NCBI Taxonomy" id="7936"/>
    <lineage>
        <taxon>Eukaryota</taxon>
        <taxon>Metazoa</taxon>
        <taxon>Chordata</taxon>
        <taxon>Craniata</taxon>
        <taxon>Vertebrata</taxon>
        <taxon>Euteleostomi</taxon>
        <taxon>Actinopterygii</taxon>
        <taxon>Neopterygii</taxon>
        <taxon>Teleostei</taxon>
        <taxon>Anguilliformes</taxon>
        <taxon>Anguillidae</taxon>
        <taxon>Anguilla</taxon>
    </lineage>
</organism>
<protein>
    <submittedName>
        <fullName evidence="1">Uncharacterized protein</fullName>
    </submittedName>
</protein>
<name>A0A0E9TAV0_ANGAN</name>
<dbReference type="EMBL" id="GBXM01058015">
    <property type="protein sequence ID" value="JAH50562.1"/>
    <property type="molecule type" value="Transcribed_RNA"/>
</dbReference>
<dbReference type="EMBL" id="GBXM01043361">
    <property type="protein sequence ID" value="JAH65216.1"/>
    <property type="molecule type" value="Transcribed_RNA"/>
</dbReference>
<evidence type="ECO:0000313" key="1">
    <source>
        <dbReference type="EMBL" id="JAH50562.1"/>
    </source>
</evidence>
<reference evidence="1" key="2">
    <citation type="journal article" date="2015" name="Fish Shellfish Immunol.">
        <title>Early steps in the European eel (Anguilla anguilla)-Vibrio vulnificus interaction in the gills: Role of the RtxA13 toxin.</title>
        <authorList>
            <person name="Callol A."/>
            <person name="Pajuelo D."/>
            <person name="Ebbesson L."/>
            <person name="Teles M."/>
            <person name="MacKenzie S."/>
            <person name="Amaro C."/>
        </authorList>
    </citation>
    <scope>NUCLEOTIDE SEQUENCE</scope>
</reference>
<dbReference type="AlphaFoldDB" id="A0A0E9TAV0"/>
<sequence>MTLCTPLSTCPREQKPVMPHLLLT</sequence>
<reference evidence="1" key="1">
    <citation type="submission" date="2014-11" db="EMBL/GenBank/DDBJ databases">
        <authorList>
            <person name="Amaro Gonzalez C."/>
        </authorList>
    </citation>
    <scope>NUCLEOTIDE SEQUENCE</scope>
</reference>